<comment type="caution">
    <text evidence="7">The sequence shown here is derived from an EMBL/GenBank/DDBJ whole genome shotgun (WGS) entry which is preliminary data.</text>
</comment>
<dbReference type="PROSITE" id="PS51257">
    <property type="entry name" value="PROKAR_LIPOPROTEIN"/>
    <property type="match status" value="1"/>
</dbReference>
<comment type="catalytic activity">
    <reaction evidence="5">
        <text>ATP + [NEDD8 protein] + [E1 NEDD8-activating enzyme]-L-cysteine = AMP + diphosphate + [E1 NEDD8-activating enzyme]-S-[NEDD8 protein]-yl-L-cysteine.</text>
        <dbReference type="EC" id="6.2.1.64"/>
    </reaction>
</comment>
<evidence type="ECO:0000256" key="2">
    <source>
        <dbReference type="ARBA" id="ARBA00022786"/>
    </source>
</evidence>
<feature type="domain" description="THIF-type NAD/FAD binding fold" evidence="6">
    <location>
        <begin position="2"/>
        <end position="294"/>
    </location>
</feature>
<evidence type="ECO:0000256" key="4">
    <source>
        <dbReference type="PROSITE-ProRule" id="PRU10132"/>
    </source>
</evidence>
<evidence type="ECO:0000259" key="6">
    <source>
        <dbReference type="Pfam" id="PF00899"/>
    </source>
</evidence>
<name>A0ABR4NMG7_9SACH</name>
<feature type="active site" description="Glycyl thioester intermediate" evidence="4">
    <location>
        <position position="171"/>
    </location>
</feature>
<dbReference type="InterPro" id="IPR023318">
    <property type="entry name" value="Ub_act_enz_dom_a_sf"/>
</dbReference>
<dbReference type="EC" id="6.2.1.64" evidence="5"/>
<dbReference type="EMBL" id="JBEVYD010000012">
    <property type="protein sequence ID" value="KAL3228990.1"/>
    <property type="molecule type" value="Genomic_DNA"/>
</dbReference>
<keyword evidence="8" id="KW-1185">Reference proteome</keyword>
<comment type="function">
    <text evidence="5">Catalytic subunit of the dimeric E1 enzyme, which activates NEDD8.</text>
</comment>
<dbReference type="SUPFAM" id="SSF69572">
    <property type="entry name" value="Activating enzymes of the ubiquitin-like proteins"/>
    <property type="match status" value="1"/>
</dbReference>
<dbReference type="InterPro" id="IPR035985">
    <property type="entry name" value="Ubiquitin-activating_enz"/>
</dbReference>
<keyword evidence="3 5" id="KW-0067">ATP-binding</keyword>
<gene>
    <name evidence="7" type="ORF">RNJ44_02077</name>
</gene>
<dbReference type="PANTHER" id="PTHR10953:SF6">
    <property type="entry name" value="NEDD8-ACTIVATING ENZYME E1 CATALYTIC SUBUNIT"/>
    <property type="match status" value="1"/>
</dbReference>
<sequence length="298" mass="33228">MSCKVLVLGAGGLGCEILSSLIHYEFINEIHVIDMDTIQLSNLNRQFLFRENDIGKYKADIAAKAILEMIVGQQKKVVPYVCDLTTLDAQFFSQFQFVISGLDAIAPRRYTNQILVNLTLQSNYEICIPFIDGGVEGLKGHVKTIVPGFTACWECSIDTLPSEEASNHPMCTVANNPRSIEHIVEYVLMISNPDADLDDYQVCENLLRECQQRAIEYNIDSSTLDIKSMAAIAKKVIPSVSTTNAIIASMCCNQLMCIYEDLWDPESSSNFSTVNGSSGFYIYSFQYDRNPKCTVCSI</sequence>
<keyword evidence="5" id="KW-0436">Ligase</keyword>
<dbReference type="PANTHER" id="PTHR10953">
    <property type="entry name" value="UBIQUITIN-ACTIVATING ENZYME E1"/>
    <property type="match status" value="1"/>
</dbReference>
<protein>
    <recommendedName>
        <fullName evidence="5">NEDD8-activating enzyme E1 catalytic subunit</fullName>
        <ecNumber evidence="5">6.2.1.64</ecNumber>
    </recommendedName>
</protein>
<keyword evidence="1 5" id="KW-0547">Nucleotide-binding</keyword>
<evidence type="ECO:0000256" key="3">
    <source>
        <dbReference type="ARBA" id="ARBA00022840"/>
    </source>
</evidence>
<dbReference type="InterPro" id="IPR045886">
    <property type="entry name" value="ThiF/MoeB/HesA"/>
</dbReference>
<evidence type="ECO:0000256" key="5">
    <source>
        <dbReference type="RuleBase" id="RU368009"/>
    </source>
</evidence>
<evidence type="ECO:0000313" key="7">
    <source>
        <dbReference type="EMBL" id="KAL3228990.1"/>
    </source>
</evidence>
<comment type="similarity">
    <text evidence="5">Belongs to the ubiquitin-activating E1 family. UBA3 subfamily.</text>
</comment>
<keyword evidence="2 5" id="KW-0833">Ubl conjugation pathway</keyword>
<comment type="pathway">
    <text evidence="5">Protein modification; protein neddylation.</text>
</comment>
<dbReference type="PROSITE" id="PS00865">
    <property type="entry name" value="UBIQUITIN_ACTIVAT_2"/>
    <property type="match status" value="1"/>
</dbReference>
<evidence type="ECO:0000313" key="8">
    <source>
        <dbReference type="Proteomes" id="UP001623330"/>
    </source>
</evidence>
<proteinExistence type="inferred from homology"/>
<dbReference type="Gene3D" id="1.10.10.520">
    <property type="entry name" value="Ubiquitin activating enzymes (Uba3). Chain: B, domain 2"/>
    <property type="match status" value="1"/>
</dbReference>
<organism evidence="7 8">
    <name type="scientific">Nakaseomyces bracarensis</name>
    <dbReference type="NCBI Taxonomy" id="273131"/>
    <lineage>
        <taxon>Eukaryota</taxon>
        <taxon>Fungi</taxon>
        <taxon>Dikarya</taxon>
        <taxon>Ascomycota</taxon>
        <taxon>Saccharomycotina</taxon>
        <taxon>Saccharomycetes</taxon>
        <taxon>Saccharomycetales</taxon>
        <taxon>Saccharomycetaceae</taxon>
        <taxon>Nakaseomyces</taxon>
    </lineage>
</organism>
<dbReference type="InterPro" id="IPR033127">
    <property type="entry name" value="UBQ-activ_enz_E1_Cys_AS"/>
</dbReference>
<dbReference type="Proteomes" id="UP001623330">
    <property type="component" value="Unassembled WGS sequence"/>
</dbReference>
<reference evidence="7 8" key="1">
    <citation type="submission" date="2024-05" db="EMBL/GenBank/DDBJ databases">
        <title>Long read based assembly of the Candida bracarensis genome reveals expanded adhesin content.</title>
        <authorList>
            <person name="Marcet-Houben M."/>
            <person name="Ksiezopolska E."/>
            <person name="Gabaldon T."/>
        </authorList>
    </citation>
    <scope>NUCLEOTIDE SEQUENCE [LARGE SCALE GENOMIC DNA]</scope>
    <source>
        <strain evidence="7 8">CBM6</strain>
    </source>
</reference>
<dbReference type="Gene3D" id="3.40.50.720">
    <property type="entry name" value="NAD(P)-binding Rossmann-like Domain"/>
    <property type="match status" value="1"/>
</dbReference>
<evidence type="ECO:0000256" key="1">
    <source>
        <dbReference type="ARBA" id="ARBA00022741"/>
    </source>
</evidence>
<dbReference type="InterPro" id="IPR000594">
    <property type="entry name" value="ThiF_NAD_FAD-bd"/>
</dbReference>
<accession>A0ABR4NMG7</accession>
<dbReference type="Pfam" id="PF00899">
    <property type="entry name" value="ThiF"/>
    <property type="match status" value="1"/>
</dbReference>